<reference evidence="3" key="1">
    <citation type="journal article" date="2019" name="Int. J. Syst. Evol. Microbiol.">
        <title>The Global Catalogue of Microorganisms (GCM) 10K type strain sequencing project: providing services to taxonomists for standard genome sequencing and annotation.</title>
        <authorList>
            <consortium name="The Broad Institute Genomics Platform"/>
            <consortium name="The Broad Institute Genome Sequencing Center for Infectious Disease"/>
            <person name="Wu L."/>
            <person name="Ma J."/>
        </authorList>
    </citation>
    <scope>NUCLEOTIDE SEQUENCE [LARGE SCALE GENOMIC DNA]</scope>
    <source>
        <strain evidence="3">CGMCC 4.7106</strain>
    </source>
</reference>
<protein>
    <submittedName>
        <fullName evidence="2">Type II toxin-antitoxin system VapC family toxin</fullName>
    </submittedName>
</protein>
<dbReference type="InterPro" id="IPR002716">
    <property type="entry name" value="PIN_dom"/>
</dbReference>
<dbReference type="SUPFAM" id="SSF88723">
    <property type="entry name" value="PIN domain-like"/>
    <property type="match status" value="1"/>
</dbReference>
<evidence type="ECO:0000313" key="2">
    <source>
        <dbReference type="EMBL" id="MFD2256738.1"/>
    </source>
</evidence>
<dbReference type="RefSeq" id="WP_386820028.1">
    <property type="nucleotide sequence ID" value="NZ_JBHUIT010000012.1"/>
</dbReference>
<dbReference type="Pfam" id="PF01850">
    <property type="entry name" value="PIN"/>
    <property type="match status" value="1"/>
</dbReference>
<keyword evidence="3" id="KW-1185">Reference proteome</keyword>
<dbReference type="EMBL" id="JBHUIT010000012">
    <property type="protein sequence ID" value="MFD2256738.1"/>
    <property type="molecule type" value="Genomic_DNA"/>
</dbReference>
<dbReference type="InterPro" id="IPR029060">
    <property type="entry name" value="PIN-like_dom_sf"/>
</dbReference>
<gene>
    <name evidence="2" type="ORF">ACFSSA_08625</name>
</gene>
<dbReference type="Gene3D" id="3.40.50.1010">
    <property type="entry name" value="5'-nuclease"/>
    <property type="match status" value="1"/>
</dbReference>
<dbReference type="Proteomes" id="UP001597375">
    <property type="component" value="Unassembled WGS sequence"/>
</dbReference>
<name>A0ABW5D6K2_9BACT</name>
<dbReference type="CDD" id="cd09874">
    <property type="entry name" value="PIN_MT3492-like"/>
    <property type="match status" value="1"/>
</dbReference>
<comment type="caution">
    <text evidence="2">The sequence shown here is derived from an EMBL/GenBank/DDBJ whole genome shotgun (WGS) entry which is preliminary data.</text>
</comment>
<evidence type="ECO:0000313" key="3">
    <source>
        <dbReference type="Proteomes" id="UP001597375"/>
    </source>
</evidence>
<organism evidence="2 3">
    <name type="scientific">Luteolibacter algae</name>
    <dbReference type="NCBI Taxonomy" id="454151"/>
    <lineage>
        <taxon>Bacteria</taxon>
        <taxon>Pseudomonadati</taxon>
        <taxon>Verrucomicrobiota</taxon>
        <taxon>Verrucomicrobiia</taxon>
        <taxon>Verrucomicrobiales</taxon>
        <taxon>Verrucomicrobiaceae</taxon>
        <taxon>Luteolibacter</taxon>
    </lineage>
</organism>
<evidence type="ECO:0000259" key="1">
    <source>
        <dbReference type="Pfam" id="PF01850"/>
    </source>
</evidence>
<feature type="domain" description="PIN" evidence="1">
    <location>
        <begin position="9"/>
        <end position="142"/>
    </location>
</feature>
<sequence>MKNKNSEPIVCDTSVFISERVGDFHRDKALALIETTSSPILVSRLNRLEFTTVICRLEGEGNLTAVQARDVLHIFEKHIDDGILRLVETDEARLWNRALALGKQYSGTLFVRSLDVLQVALALEIGARTFWSFDAKQRKLAEAVGLTINP</sequence>
<accession>A0ABW5D6K2</accession>
<proteinExistence type="predicted"/>